<sequence>MVACWRGGAGGGIGEFSRGGMVVSNCHTMKARQCSDAEGRAVALGSGGGIAMTHGEGCSGVVDKGEGGLVFIEVEE</sequence>
<evidence type="ECO:0000313" key="1">
    <source>
        <dbReference type="EMBL" id="KAG8064836.1"/>
    </source>
</evidence>
<organism evidence="1 2">
    <name type="scientific">Zizania palustris</name>
    <name type="common">Northern wild rice</name>
    <dbReference type="NCBI Taxonomy" id="103762"/>
    <lineage>
        <taxon>Eukaryota</taxon>
        <taxon>Viridiplantae</taxon>
        <taxon>Streptophyta</taxon>
        <taxon>Embryophyta</taxon>
        <taxon>Tracheophyta</taxon>
        <taxon>Spermatophyta</taxon>
        <taxon>Magnoliopsida</taxon>
        <taxon>Liliopsida</taxon>
        <taxon>Poales</taxon>
        <taxon>Poaceae</taxon>
        <taxon>BOP clade</taxon>
        <taxon>Oryzoideae</taxon>
        <taxon>Oryzeae</taxon>
        <taxon>Zizaniinae</taxon>
        <taxon>Zizania</taxon>
    </lineage>
</organism>
<evidence type="ECO:0000313" key="2">
    <source>
        <dbReference type="Proteomes" id="UP000729402"/>
    </source>
</evidence>
<comment type="caution">
    <text evidence="1">The sequence shown here is derived from an EMBL/GenBank/DDBJ whole genome shotgun (WGS) entry which is preliminary data.</text>
</comment>
<dbReference type="Proteomes" id="UP000729402">
    <property type="component" value="Unassembled WGS sequence"/>
</dbReference>
<keyword evidence="2" id="KW-1185">Reference proteome</keyword>
<gene>
    <name evidence="1" type="ORF">GUJ93_ZPchr0004g39849</name>
</gene>
<protein>
    <submittedName>
        <fullName evidence="1">Uncharacterized protein</fullName>
    </submittedName>
</protein>
<dbReference type="AlphaFoldDB" id="A0A8J5SZW8"/>
<reference evidence="1" key="2">
    <citation type="submission" date="2021-02" db="EMBL/GenBank/DDBJ databases">
        <authorList>
            <person name="Kimball J.A."/>
            <person name="Haas M.W."/>
            <person name="Macchietto M."/>
            <person name="Kono T."/>
            <person name="Duquette J."/>
            <person name="Shao M."/>
        </authorList>
    </citation>
    <scope>NUCLEOTIDE SEQUENCE</scope>
    <source>
        <tissue evidence="1">Fresh leaf tissue</tissue>
    </source>
</reference>
<accession>A0A8J5SZW8</accession>
<name>A0A8J5SZW8_ZIZPA</name>
<proteinExistence type="predicted"/>
<reference evidence="1" key="1">
    <citation type="journal article" date="2021" name="bioRxiv">
        <title>Whole Genome Assembly and Annotation of Northern Wild Rice, Zizania palustris L., Supports a Whole Genome Duplication in the Zizania Genus.</title>
        <authorList>
            <person name="Haas M."/>
            <person name="Kono T."/>
            <person name="Macchietto M."/>
            <person name="Millas R."/>
            <person name="McGilp L."/>
            <person name="Shao M."/>
            <person name="Duquette J."/>
            <person name="Hirsch C.N."/>
            <person name="Kimball J."/>
        </authorList>
    </citation>
    <scope>NUCLEOTIDE SEQUENCE</scope>
    <source>
        <tissue evidence="1">Fresh leaf tissue</tissue>
    </source>
</reference>
<dbReference type="EMBL" id="JAAALK010000285">
    <property type="protein sequence ID" value="KAG8064836.1"/>
    <property type="molecule type" value="Genomic_DNA"/>
</dbReference>